<proteinExistence type="inferred from homology"/>
<dbReference type="AlphaFoldDB" id="A0A1L7WWS6"/>
<evidence type="ECO:0008006" key="7">
    <source>
        <dbReference type="Google" id="ProtNLM"/>
    </source>
</evidence>
<reference evidence="5 6" key="1">
    <citation type="submission" date="2016-03" db="EMBL/GenBank/DDBJ databases">
        <authorList>
            <person name="Ploux O."/>
        </authorList>
    </citation>
    <scope>NUCLEOTIDE SEQUENCE [LARGE SCALE GENOMIC DNA]</scope>
    <source>
        <strain evidence="5 6">UAMH 11012</strain>
    </source>
</reference>
<keyword evidence="6" id="KW-1185">Reference proteome</keyword>
<dbReference type="Pfam" id="PF20789">
    <property type="entry name" value="4HBT_3C"/>
    <property type="match status" value="1"/>
</dbReference>
<dbReference type="GO" id="GO:0047617">
    <property type="term" value="F:fatty acyl-CoA hydrolase activity"/>
    <property type="evidence" value="ECO:0007669"/>
    <property type="project" value="InterPro"/>
</dbReference>
<evidence type="ECO:0000259" key="3">
    <source>
        <dbReference type="Pfam" id="PF13622"/>
    </source>
</evidence>
<keyword evidence="2" id="KW-0378">Hydrolase</keyword>
<dbReference type="EMBL" id="FJOG01000009">
    <property type="protein sequence ID" value="CZR57228.1"/>
    <property type="molecule type" value="Genomic_DNA"/>
</dbReference>
<dbReference type="OrthoDB" id="68328at2759"/>
<dbReference type="CDD" id="cd03444">
    <property type="entry name" value="Thioesterase_II_repeat1"/>
    <property type="match status" value="1"/>
</dbReference>
<sequence>MATDLMNPPRLSFVELMKLERLESNEKGNGNEGTGREEEKFMSVNPAYSPGFGASYGGHVFAQAVWAAAQTVGGDGERGMCVHNVHGFFTLPAFPDRPYVYTITHLSEGRSYCTREVKVQQPTTSPPSIPFKPQDLEKNLGKVCFTSMVSFKRDEELGPNHQTEEGYEKKYEEVLKGKDPWDWPRLPRVDAPWYYRHIKQHPQPNDFPGLDVRKVDMRTYNANYQPQDYRQLQLYTPLGSLTSNPNLHACAHLYASDRNSVFVVSNATKIGDNIKAMGSLSHSVVFHGNSTDLLIREGEWRCQESRTPRSGNGRGVVESRIWNGKSHVASTWQEGQLRWTDKVGEMRQMNTFREGLRRKAKL</sequence>
<dbReference type="InterPro" id="IPR049449">
    <property type="entry name" value="TesB_ACOT8-like_N"/>
</dbReference>
<dbReference type="Proteomes" id="UP000184330">
    <property type="component" value="Unassembled WGS sequence"/>
</dbReference>
<evidence type="ECO:0000256" key="1">
    <source>
        <dbReference type="ARBA" id="ARBA00006538"/>
    </source>
</evidence>
<evidence type="ECO:0000256" key="2">
    <source>
        <dbReference type="ARBA" id="ARBA00022801"/>
    </source>
</evidence>
<evidence type="ECO:0000313" key="5">
    <source>
        <dbReference type="EMBL" id="CZR57228.1"/>
    </source>
</evidence>
<accession>A0A1L7WWS6</accession>
<dbReference type="CDD" id="cd03445">
    <property type="entry name" value="Thioesterase_II_repeat2"/>
    <property type="match status" value="1"/>
</dbReference>
<dbReference type="GO" id="GO:0006637">
    <property type="term" value="P:acyl-CoA metabolic process"/>
    <property type="evidence" value="ECO:0007669"/>
    <property type="project" value="InterPro"/>
</dbReference>
<feature type="domain" description="Acyl-CoA thioesterase-like N-terminal HotDog" evidence="3">
    <location>
        <begin position="51"/>
        <end position="122"/>
    </location>
</feature>
<name>A0A1L7WWS6_9HELO</name>
<organism evidence="5 6">
    <name type="scientific">Phialocephala subalpina</name>
    <dbReference type="NCBI Taxonomy" id="576137"/>
    <lineage>
        <taxon>Eukaryota</taxon>
        <taxon>Fungi</taxon>
        <taxon>Dikarya</taxon>
        <taxon>Ascomycota</taxon>
        <taxon>Pezizomycotina</taxon>
        <taxon>Leotiomycetes</taxon>
        <taxon>Helotiales</taxon>
        <taxon>Mollisiaceae</taxon>
        <taxon>Phialocephala</taxon>
        <taxon>Phialocephala fortinii species complex</taxon>
    </lineage>
</organism>
<protein>
    <recommendedName>
        <fullName evidence="7">Acyl-CoA thiolesterase</fullName>
    </recommendedName>
</protein>
<dbReference type="GO" id="GO:0009062">
    <property type="term" value="P:fatty acid catabolic process"/>
    <property type="evidence" value="ECO:0007669"/>
    <property type="project" value="TreeGrafter"/>
</dbReference>
<comment type="similarity">
    <text evidence="1">Belongs to the C/M/P thioester hydrolase family.</text>
</comment>
<dbReference type="PANTHER" id="PTHR11066:SF64">
    <property type="entry name" value="ACYL-COA THIOESTERASE (AFU_ORTHOLOGUE AFUA_1G12060)"/>
    <property type="match status" value="1"/>
</dbReference>
<dbReference type="InterPro" id="IPR029069">
    <property type="entry name" value="HotDog_dom_sf"/>
</dbReference>
<dbReference type="Pfam" id="PF13622">
    <property type="entry name" value="4HBT_3"/>
    <property type="match status" value="1"/>
</dbReference>
<dbReference type="GO" id="GO:0005782">
    <property type="term" value="C:peroxisomal matrix"/>
    <property type="evidence" value="ECO:0007669"/>
    <property type="project" value="UniProtKB-SubCell"/>
</dbReference>
<dbReference type="InterPro" id="IPR049450">
    <property type="entry name" value="ACOT8-like_C"/>
</dbReference>
<dbReference type="PANTHER" id="PTHR11066">
    <property type="entry name" value="ACYL-COA THIOESTERASE"/>
    <property type="match status" value="1"/>
</dbReference>
<feature type="domain" description="Acyl-CoA thioesterase-like C-terminal" evidence="4">
    <location>
        <begin position="231"/>
        <end position="335"/>
    </location>
</feature>
<dbReference type="InterPro" id="IPR042171">
    <property type="entry name" value="Acyl-CoA_hotdog"/>
</dbReference>
<dbReference type="STRING" id="576137.A0A1L7WWS6"/>
<dbReference type="SUPFAM" id="SSF54637">
    <property type="entry name" value="Thioesterase/thiol ester dehydrase-isomerase"/>
    <property type="match status" value="2"/>
</dbReference>
<evidence type="ECO:0000259" key="4">
    <source>
        <dbReference type="Pfam" id="PF20789"/>
    </source>
</evidence>
<evidence type="ECO:0000313" key="6">
    <source>
        <dbReference type="Proteomes" id="UP000184330"/>
    </source>
</evidence>
<gene>
    <name evidence="5" type="ORF">PAC_07118</name>
</gene>
<dbReference type="InterPro" id="IPR003703">
    <property type="entry name" value="Acyl_CoA_thio"/>
</dbReference>
<dbReference type="Gene3D" id="2.40.160.210">
    <property type="entry name" value="Acyl-CoA thioesterase, double hotdog domain"/>
    <property type="match status" value="1"/>
</dbReference>